<reference evidence="1" key="1">
    <citation type="submission" date="2021-05" db="EMBL/GenBank/DDBJ databases">
        <authorList>
            <person name="Scholz U."/>
            <person name="Mascher M."/>
            <person name="Fiebig A."/>
        </authorList>
    </citation>
    <scope>NUCLEOTIDE SEQUENCE [LARGE SCALE GENOMIC DNA]</scope>
</reference>
<dbReference type="Proteomes" id="UP001732700">
    <property type="component" value="Chromosome 5D"/>
</dbReference>
<reference evidence="1" key="2">
    <citation type="submission" date="2025-09" db="UniProtKB">
        <authorList>
            <consortium name="EnsemblPlants"/>
        </authorList>
    </citation>
    <scope>IDENTIFICATION</scope>
</reference>
<dbReference type="EnsemblPlants" id="AVESA.00010b.r2.5DG0974240.1">
    <property type="protein sequence ID" value="AVESA.00010b.r2.5DG0974240.1.CDS.1"/>
    <property type="gene ID" value="AVESA.00010b.r2.5DG0974240"/>
</dbReference>
<keyword evidence="2" id="KW-1185">Reference proteome</keyword>
<name>A0ACD5YHL3_AVESA</name>
<evidence type="ECO:0000313" key="1">
    <source>
        <dbReference type="EnsemblPlants" id="AVESA.00010b.r2.5DG0974240.1.CDS.1"/>
    </source>
</evidence>
<accession>A0ACD5YHL3</accession>
<protein>
    <submittedName>
        <fullName evidence="1">Uncharacterized protein</fullName>
    </submittedName>
</protein>
<sequence length="692" mass="76223">MATTGSSRRRVFAPDSPTNWVNVPVGKQRDADTSLLLAKIKAFYREAQRRLIVKVRPATAARLLSAGYCFGLLDPISNILVNTLSASSGPIPDDQREALLKGGVVRGKRLQDAQTRSLDGLITFLTCFFPYLEEWEAVRYLLLADADPLLAARLVVHDRGLKRFDFSSGATAAALRMSLKCAALCAKHPEPDQLVGAWMALSPRLDQRAVSELSAARLVTLGRLRGLTKLVSPSSPEAPDLMRRCWELVACRLQGRGDDDVSGKAVAFQHRRSLRRTLLDTIHGFYLRAFARLPAGELRSKYHRSLLDAGHCYGPMDDPVSNILLNTVWYDAAAFPPNSEEELDMGDAAATAQSLLRIAARSLYGLLSFLGTRYPDLEYPDAIRCLLSADADLGAAATEAERLGHRPRCTVREAYAAAAAAAWHPQPDAQAQRLSSCGTDTISIASSLLQNGGPLVSSQDLMRLGSLLISPKPGDVPPQRQPASVVPRPPQDGRIYAKVKAALTRYSLQVIDRPMYEVHVICGVNERVSGPELRVKQKWNGCLPYFFHYYRTHVNFLASAAAGADGPAPAAPVLFFAELSNDQDDETACCQPVSAPPPCAGHLPRCLYCDHEASGIVHPAVEEFHGRQLEFEKMVCREDMFDDEFDPDHEDQHFTNYDIIEESEYIAEWVEEGCYYDSLEDSGCECDDDDDD</sequence>
<organism evidence="1 2">
    <name type="scientific">Avena sativa</name>
    <name type="common">Oat</name>
    <dbReference type="NCBI Taxonomy" id="4498"/>
    <lineage>
        <taxon>Eukaryota</taxon>
        <taxon>Viridiplantae</taxon>
        <taxon>Streptophyta</taxon>
        <taxon>Embryophyta</taxon>
        <taxon>Tracheophyta</taxon>
        <taxon>Spermatophyta</taxon>
        <taxon>Magnoliopsida</taxon>
        <taxon>Liliopsida</taxon>
        <taxon>Poales</taxon>
        <taxon>Poaceae</taxon>
        <taxon>BOP clade</taxon>
        <taxon>Pooideae</taxon>
        <taxon>Poodae</taxon>
        <taxon>Poeae</taxon>
        <taxon>Poeae Chloroplast Group 1 (Aveneae type)</taxon>
        <taxon>Aveninae</taxon>
        <taxon>Avena</taxon>
    </lineage>
</organism>
<proteinExistence type="predicted"/>
<evidence type="ECO:0000313" key="2">
    <source>
        <dbReference type="Proteomes" id="UP001732700"/>
    </source>
</evidence>